<evidence type="ECO:0000259" key="2">
    <source>
        <dbReference type="PROSITE" id="PS50053"/>
    </source>
</evidence>
<dbReference type="PANTHER" id="PTHR48125:SF12">
    <property type="entry name" value="AT HOOK TRANSCRIPTION FACTOR FAMILY-RELATED"/>
    <property type="match status" value="1"/>
</dbReference>
<evidence type="ECO:0000256" key="1">
    <source>
        <dbReference type="SAM" id="MobiDB-lite"/>
    </source>
</evidence>
<feature type="region of interest" description="Disordered" evidence="1">
    <location>
        <begin position="1106"/>
        <end position="1128"/>
    </location>
</feature>
<feature type="domain" description="EF-hand" evidence="3">
    <location>
        <begin position="1147"/>
        <end position="1182"/>
    </location>
</feature>
<feature type="compositionally biased region" description="Polar residues" evidence="1">
    <location>
        <begin position="676"/>
        <end position="685"/>
    </location>
</feature>
<dbReference type="OrthoDB" id="445057at2759"/>
<proteinExistence type="predicted"/>
<protein>
    <submittedName>
        <fullName evidence="4">Uncharacterized protein</fullName>
    </submittedName>
</protein>
<dbReference type="EMBL" id="LSRX01001172">
    <property type="protein sequence ID" value="OLP82713.1"/>
    <property type="molecule type" value="Genomic_DNA"/>
</dbReference>
<dbReference type="InterPro" id="IPR000626">
    <property type="entry name" value="Ubiquitin-like_dom"/>
</dbReference>
<dbReference type="SUPFAM" id="SSF54236">
    <property type="entry name" value="Ubiquitin-like"/>
    <property type="match status" value="1"/>
</dbReference>
<dbReference type="Proteomes" id="UP000186817">
    <property type="component" value="Unassembled WGS sequence"/>
</dbReference>
<dbReference type="InterPro" id="IPR029063">
    <property type="entry name" value="SAM-dependent_MTases_sf"/>
</dbReference>
<dbReference type="Pfam" id="PF10294">
    <property type="entry name" value="Methyltransf_16"/>
    <property type="match status" value="1"/>
</dbReference>
<name>A0A1Q9CIF0_SYMMI</name>
<dbReference type="Gene3D" id="3.40.50.150">
    <property type="entry name" value="Vaccinia Virus protein VP39"/>
    <property type="match status" value="1"/>
</dbReference>
<dbReference type="InterPro" id="IPR002048">
    <property type="entry name" value="EF_hand_dom"/>
</dbReference>
<keyword evidence="5" id="KW-1185">Reference proteome</keyword>
<feature type="domain" description="EF-hand" evidence="3">
    <location>
        <begin position="1270"/>
        <end position="1305"/>
    </location>
</feature>
<dbReference type="Pfam" id="PF00240">
    <property type="entry name" value="ubiquitin"/>
    <property type="match status" value="1"/>
</dbReference>
<comment type="caution">
    <text evidence="4">The sequence shown here is derived from an EMBL/GenBank/DDBJ whole genome shotgun (WGS) entry which is preliminary data.</text>
</comment>
<organism evidence="4 5">
    <name type="scientific">Symbiodinium microadriaticum</name>
    <name type="common">Dinoflagellate</name>
    <name type="synonym">Zooxanthella microadriatica</name>
    <dbReference type="NCBI Taxonomy" id="2951"/>
    <lineage>
        <taxon>Eukaryota</taxon>
        <taxon>Sar</taxon>
        <taxon>Alveolata</taxon>
        <taxon>Dinophyceae</taxon>
        <taxon>Suessiales</taxon>
        <taxon>Symbiodiniaceae</taxon>
        <taxon>Symbiodinium</taxon>
    </lineage>
</organism>
<evidence type="ECO:0000259" key="3">
    <source>
        <dbReference type="PROSITE" id="PS50222"/>
    </source>
</evidence>
<dbReference type="GO" id="GO:0005509">
    <property type="term" value="F:calcium ion binding"/>
    <property type="evidence" value="ECO:0007669"/>
    <property type="project" value="InterPro"/>
</dbReference>
<feature type="region of interest" description="Disordered" evidence="1">
    <location>
        <begin position="561"/>
        <end position="606"/>
    </location>
</feature>
<feature type="region of interest" description="Disordered" evidence="1">
    <location>
        <begin position="672"/>
        <end position="693"/>
    </location>
</feature>
<dbReference type="PROSITE" id="PS50222">
    <property type="entry name" value="EF_HAND_2"/>
    <property type="match status" value="4"/>
</dbReference>
<dbReference type="InterPro" id="IPR029071">
    <property type="entry name" value="Ubiquitin-like_domsf"/>
</dbReference>
<dbReference type="PROSITE" id="PS50053">
    <property type="entry name" value="UBIQUITIN_2"/>
    <property type="match status" value="1"/>
</dbReference>
<feature type="compositionally biased region" description="Low complexity" evidence="1">
    <location>
        <begin position="1366"/>
        <end position="1377"/>
    </location>
</feature>
<feature type="region of interest" description="Disordered" evidence="1">
    <location>
        <begin position="1363"/>
        <end position="1398"/>
    </location>
</feature>
<feature type="region of interest" description="Disordered" evidence="1">
    <location>
        <begin position="626"/>
        <end position="652"/>
    </location>
</feature>
<gene>
    <name evidence="4" type="ORF">AK812_SmicGene36603</name>
</gene>
<dbReference type="CDD" id="cd17039">
    <property type="entry name" value="Ubl_ubiquitin_like"/>
    <property type="match status" value="1"/>
</dbReference>
<feature type="compositionally biased region" description="Low complexity" evidence="1">
    <location>
        <begin position="993"/>
        <end position="1007"/>
    </location>
</feature>
<feature type="region of interest" description="Disordered" evidence="1">
    <location>
        <begin position="978"/>
        <end position="1021"/>
    </location>
</feature>
<reference evidence="4 5" key="1">
    <citation type="submission" date="2016-02" db="EMBL/GenBank/DDBJ databases">
        <title>Genome analysis of coral dinoflagellate symbionts highlights evolutionary adaptations to a symbiotic lifestyle.</title>
        <authorList>
            <person name="Aranda M."/>
            <person name="Li Y."/>
            <person name="Liew Y.J."/>
            <person name="Baumgarten S."/>
            <person name="Simakov O."/>
            <person name="Wilson M."/>
            <person name="Piel J."/>
            <person name="Ashoor H."/>
            <person name="Bougouffa S."/>
            <person name="Bajic V.B."/>
            <person name="Ryu T."/>
            <person name="Ravasi T."/>
            <person name="Bayer T."/>
            <person name="Micklem G."/>
            <person name="Kim H."/>
            <person name="Bhak J."/>
            <person name="Lajeunesse T.C."/>
            <person name="Voolstra C.R."/>
        </authorList>
    </citation>
    <scope>NUCLEOTIDE SEQUENCE [LARGE SCALE GENOMIC DNA]</scope>
    <source>
        <strain evidence="4 5">CCMP2467</strain>
    </source>
</reference>
<feature type="domain" description="Ubiquitin-like" evidence="2">
    <location>
        <begin position="791"/>
        <end position="847"/>
    </location>
</feature>
<feature type="region of interest" description="Disordered" evidence="1">
    <location>
        <begin position="493"/>
        <end position="516"/>
    </location>
</feature>
<feature type="domain" description="EF-hand" evidence="3">
    <location>
        <begin position="891"/>
        <end position="926"/>
    </location>
</feature>
<evidence type="ECO:0000313" key="5">
    <source>
        <dbReference type="Proteomes" id="UP000186817"/>
    </source>
</evidence>
<feature type="region of interest" description="Disordered" evidence="1">
    <location>
        <begin position="208"/>
        <end position="253"/>
    </location>
</feature>
<feature type="domain" description="EF-hand" evidence="3">
    <location>
        <begin position="1019"/>
        <end position="1054"/>
    </location>
</feature>
<sequence length="1398" mass="153017">MTEVLMKLGAAVIATDLPELLPHMEYNLQLNDEGGSLLGRWAVDSLNWDSTEARVKLRGRLGNNGADAIFATNCVYGRDTVDMFLSTMFVRLKVPGGIEDAGVARVQDSPLAAELGKPYGLSAAAAQLAIIASWALADGVWLFKLPGSDCPSWARRKFDVPGFVAKYPGAVPPGAGRSGTYAQEKKGKIKSQGHDWLTKRYPVLANPAHASTYRPGAANSPRGDLEAEPCATNPTKQQWKLRHSRSGSTADQRGLRKILAHKGSAINKMLIEGSNRRMNAQGREAPMCMLRPPGVDPLHKFLLMNDSPYDESPEGTLNRDRPQVLHRKGNPRLPLLLSLGLWDVSLSNDTPVVRKWGVVPITSTLKPSLHQHLKDIPCFIWNSRHFITVPAVQAASSTSQSLRRLSKIRRRIFRVQAGDDRKRLLAPSLCYEPTILTRLELVTTEWYHELAGPGAELSIRHLYFVNSDENAAHDTERTRMGVNVSILAQVALPPRRERQRNSRNGSKLPGQHGPIGLRELPAYTGRWRGVKVLSELGKEWIEMRLWMHLVLPVAGFYSSEVGPPPSERCRKKHSASSLKGKENVAEPEGGPEMKQARSSRSARPLPHTEDRLAADLLLAQKLQEEEDAQGMLSQPKPKPSERTQKGRGPVAQTEDTLAADLLLAQMLQEEEDAQGMLSQPNPTQKTKQKGKRQYKPLNISYVVAQTGAQQPALGTAAPSSLADILRNRRSQEQRAPNFAADFGAAPRPSPLSDSNGLTWAERAQLAQQKPDATAPVLNPTAAFGPRHTALVKLKISTAQGAEHFLEVDLEETAGEVKTRLEKMLGLATASQRLLHMGRELNDAEQLTAISGSMNGAGVCHLQLAMRQVVQAHHRAPAVSRAPGQSQAPQDPRRDLIEAVFSSLDKTRKGYLTAADMRPFAEQTGFSGSDHEWQEEFALLCRDRGSAKGIKLEEFVQLVNDSSDEGCYCSDSELRALLQQQQQQQQQQPPPSTTPAKAAPVAAKAAAARVEPSHTPAKDPRRDLIEAVFSSLDKTRKGYLTAADMRPFAEQTGFSGSDHEWQEEFALLCRDRGSAKGIKLEEFVQLVNDSSDEGCYCSDSELRALLQQQQQQQQQQPPPSTTPAKAAPVAAKAAAARVEPSHTPAKDPRRDLIEAVFSSLDKTRKGYLTAADMRPFAEQTGFSGSDHEWQEEFALLCRDQGSAKGIKLEEFVQLVNDSSDEGCYCSDSELRALLQQQQQPPPSATPAKAAPVAAKAAAARLEPSRAAAKDSRQDLIDAVFNALDRTGQGFLTAADMRPFAEQTGFTGTDEEWRLEFEALCQESRSSHGIVLDAFAKLVNDDSEDGCYCTDSELQALLQRLHQGSVENNPSASNAAASAKGSQRQPPSEVGKCASQPCEY</sequence>
<dbReference type="PANTHER" id="PTHR48125">
    <property type="entry name" value="LP07818P1"/>
    <property type="match status" value="1"/>
</dbReference>
<dbReference type="InterPro" id="IPR019410">
    <property type="entry name" value="Methyltransf_16"/>
</dbReference>
<dbReference type="Gene3D" id="3.10.20.90">
    <property type="entry name" value="Phosphatidylinositol 3-kinase Catalytic Subunit, Chain A, domain 1"/>
    <property type="match status" value="1"/>
</dbReference>
<dbReference type="InterPro" id="IPR011992">
    <property type="entry name" value="EF-hand-dom_pair"/>
</dbReference>
<accession>A0A1Q9CIF0</accession>
<evidence type="ECO:0000313" key="4">
    <source>
        <dbReference type="EMBL" id="OLP82713.1"/>
    </source>
</evidence>
<dbReference type="SUPFAM" id="SSF47473">
    <property type="entry name" value="EF-hand"/>
    <property type="match status" value="2"/>
</dbReference>
<dbReference type="Gene3D" id="1.10.238.10">
    <property type="entry name" value="EF-hand"/>
    <property type="match status" value="2"/>
</dbReference>